<dbReference type="EMBL" id="JABBVZ010000196">
    <property type="protein sequence ID" value="NMP25005.1"/>
    <property type="molecule type" value="Genomic_DNA"/>
</dbReference>
<comment type="caution">
    <text evidence="1">The sequence shown here is derived from an EMBL/GenBank/DDBJ whole genome shotgun (WGS) entry which is preliminary data.</text>
</comment>
<dbReference type="AlphaFoldDB" id="A0A7Y0L9J9"/>
<feature type="non-terminal residue" evidence="1">
    <location>
        <position position="1"/>
    </location>
</feature>
<gene>
    <name evidence="1" type="ORF">HIJ39_22115</name>
</gene>
<proteinExistence type="predicted"/>
<sequence length="216" mass="23671">FIDLKVDKTVAAIFSAGLGVDKPQAAAWLRQALDQYGVIIQCQRKSVQVWLPGIGRGWVCHRVDAPPILRQWHSPPDVRWEVTIKPQSRTRGLPVPPLPTRDAWSGFGSAANQNIGVTPMKPAEVKAIKVSVNLPIDQWPKDLEHVTTPQMELTFRTPQGVTVTAIVKTKSARKAEKTMDELRARGQVPVIVVQGQLMPAGRLDAAGFQVQGRPAG</sequence>
<protein>
    <submittedName>
        <fullName evidence="1">Uncharacterized protein</fullName>
    </submittedName>
</protein>
<dbReference type="RefSeq" id="WP_169103206.1">
    <property type="nucleotide sequence ID" value="NZ_JABBVZ010000196.1"/>
</dbReference>
<reference evidence="1 2" key="1">
    <citation type="submission" date="2020-04" db="EMBL/GenBank/DDBJ databases">
        <authorList>
            <person name="Zhang R."/>
            <person name="Schippers A."/>
        </authorList>
    </citation>
    <scope>NUCLEOTIDE SEQUENCE [LARGE SCALE GENOMIC DNA]</scope>
    <source>
        <strain evidence="1 2">DSM 109850</strain>
    </source>
</reference>
<dbReference type="Proteomes" id="UP000533476">
    <property type="component" value="Unassembled WGS sequence"/>
</dbReference>
<organism evidence="1 2">
    <name type="scientific">Sulfobacillus harzensis</name>
    <dbReference type="NCBI Taxonomy" id="2729629"/>
    <lineage>
        <taxon>Bacteria</taxon>
        <taxon>Bacillati</taxon>
        <taxon>Bacillota</taxon>
        <taxon>Clostridia</taxon>
        <taxon>Eubacteriales</taxon>
        <taxon>Clostridiales Family XVII. Incertae Sedis</taxon>
        <taxon>Sulfobacillus</taxon>
    </lineage>
</organism>
<evidence type="ECO:0000313" key="2">
    <source>
        <dbReference type="Proteomes" id="UP000533476"/>
    </source>
</evidence>
<keyword evidence="2" id="KW-1185">Reference proteome</keyword>
<accession>A0A7Y0L9J9</accession>
<evidence type="ECO:0000313" key="1">
    <source>
        <dbReference type="EMBL" id="NMP25005.1"/>
    </source>
</evidence>
<name>A0A7Y0L9J9_9FIRM</name>